<accession>A0A178LLJ5</accession>
<evidence type="ECO:0000313" key="2">
    <source>
        <dbReference type="EMBL" id="OAN31998.1"/>
    </source>
</evidence>
<dbReference type="InterPro" id="IPR051531">
    <property type="entry name" value="N-acetyltransferase"/>
</dbReference>
<dbReference type="OrthoDB" id="9804153at2"/>
<protein>
    <submittedName>
        <fullName evidence="2">Acetyltransferase</fullName>
    </submittedName>
</protein>
<dbReference type="Proteomes" id="UP000078356">
    <property type="component" value="Unassembled WGS sequence"/>
</dbReference>
<reference evidence="2 3" key="1">
    <citation type="submission" date="2016-04" db="EMBL/GenBank/DDBJ databases">
        <title>Draft Genome Sequences of Staphylococcus capitis Strain H36, S. capitis Strain H65, S. cohnii Strain H62, S. hominis Strain H69, Mycobacterium iranicum Strain H39, Plantibacter sp. Strain H53, Pseudomonas oryzihabitans Strain H72, and Microbacterium sp. Strain H83, isolated from residential settings.</title>
        <authorList>
            <person name="Lymperopoulou D."/>
            <person name="Adams R.I."/>
            <person name="Lindow S."/>
            <person name="Coil D.A."/>
            <person name="Jospin G."/>
            <person name="Eisen J.A."/>
        </authorList>
    </citation>
    <scope>NUCLEOTIDE SEQUENCE [LARGE SCALE GENOMIC DNA]</scope>
    <source>
        <strain evidence="2 3">H72</strain>
    </source>
</reference>
<evidence type="ECO:0000313" key="3">
    <source>
        <dbReference type="Proteomes" id="UP000078356"/>
    </source>
</evidence>
<dbReference type="Gene3D" id="3.40.630.30">
    <property type="match status" value="1"/>
</dbReference>
<sequence>MSLPTLYTPRLLLRPLQLEDAGAIQRIFPQWEIVRYLSARVPWPYPADGALSFVRDLVLPGMAAGTHWCWTLRLHARPDELIGLASLQEEPDNQRGFWLDPGYWRQGFMSEACVELNRYWFQTLARPSLRVTKVIANEGSRRLSQREGMQRIACLEMDSVSGRLPAECWALTRAQWLAQQG</sequence>
<dbReference type="PANTHER" id="PTHR43792">
    <property type="entry name" value="GNAT FAMILY, PUTATIVE (AFU_ORTHOLOGUE AFUA_3G00765)-RELATED-RELATED"/>
    <property type="match status" value="1"/>
</dbReference>
<dbReference type="AlphaFoldDB" id="A0A178LLJ5"/>
<dbReference type="InterPro" id="IPR016181">
    <property type="entry name" value="Acyl_CoA_acyltransferase"/>
</dbReference>
<dbReference type="RefSeq" id="WP_064306847.1">
    <property type="nucleotide sequence ID" value="NZ_LWCR01000002.1"/>
</dbReference>
<evidence type="ECO:0000259" key="1">
    <source>
        <dbReference type="Pfam" id="PF13302"/>
    </source>
</evidence>
<organism evidence="2 3">
    <name type="scientific">Pseudomonas oryzihabitans</name>
    <dbReference type="NCBI Taxonomy" id="47885"/>
    <lineage>
        <taxon>Bacteria</taxon>
        <taxon>Pseudomonadati</taxon>
        <taxon>Pseudomonadota</taxon>
        <taxon>Gammaproteobacteria</taxon>
        <taxon>Pseudomonadales</taxon>
        <taxon>Pseudomonadaceae</taxon>
        <taxon>Pseudomonas</taxon>
    </lineage>
</organism>
<proteinExistence type="predicted"/>
<name>A0A178LLJ5_9PSED</name>
<dbReference type="Pfam" id="PF13302">
    <property type="entry name" value="Acetyltransf_3"/>
    <property type="match status" value="1"/>
</dbReference>
<dbReference type="SUPFAM" id="SSF55729">
    <property type="entry name" value="Acyl-CoA N-acyltransferases (Nat)"/>
    <property type="match status" value="1"/>
</dbReference>
<dbReference type="InterPro" id="IPR000182">
    <property type="entry name" value="GNAT_dom"/>
</dbReference>
<dbReference type="EMBL" id="LWCR01000002">
    <property type="protein sequence ID" value="OAN31998.1"/>
    <property type="molecule type" value="Genomic_DNA"/>
</dbReference>
<keyword evidence="2" id="KW-0808">Transferase</keyword>
<comment type="caution">
    <text evidence="2">The sequence shown here is derived from an EMBL/GenBank/DDBJ whole genome shotgun (WGS) entry which is preliminary data.</text>
</comment>
<gene>
    <name evidence="2" type="ORF">A4V15_11235</name>
</gene>
<dbReference type="GO" id="GO:0016747">
    <property type="term" value="F:acyltransferase activity, transferring groups other than amino-acyl groups"/>
    <property type="evidence" value="ECO:0007669"/>
    <property type="project" value="InterPro"/>
</dbReference>
<feature type="domain" description="N-acetyltransferase" evidence="1">
    <location>
        <begin position="10"/>
        <end position="150"/>
    </location>
</feature>